<feature type="domain" description="RRM" evidence="4">
    <location>
        <begin position="252"/>
        <end position="332"/>
    </location>
</feature>
<proteinExistence type="predicted"/>
<dbReference type="SMART" id="SM00360">
    <property type="entry name" value="RRM"/>
    <property type="match status" value="3"/>
</dbReference>
<dbReference type="InterPro" id="IPR035979">
    <property type="entry name" value="RBD_domain_sf"/>
</dbReference>
<evidence type="ECO:0000256" key="1">
    <source>
        <dbReference type="ARBA" id="ARBA00022884"/>
    </source>
</evidence>
<feature type="region of interest" description="Disordered" evidence="3">
    <location>
        <begin position="340"/>
        <end position="383"/>
    </location>
</feature>
<feature type="region of interest" description="Disordered" evidence="3">
    <location>
        <begin position="402"/>
        <end position="471"/>
    </location>
</feature>
<dbReference type="PANTHER" id="PTHR21245">
    <property type="entry name" value="HETEROGENEOUS NUCLEAR RIBONUCLEOPROTEIN"/>
    <property type="match status" value="1"/>
</dbReference>
<dbReference type="CDD" id="cd00590">
    <property type="entry name" value="RRM_SF"/>
    <property type="match status" value="2"/>
</dbReference>
<dbReference type="GO" id="GO:0003723">
    <property type="term" value="F:RNA binding"/>
    <property type="evidence" value="ECO:0007669"/>
    <property type="project" value="UniProtKB-UniRule"/>
</dbReference>
<sequence>MEASEEMEEVAVKEIDEKNDVVSDKGVALSGKPEVLEEKEEEAVKEIIEKNDVGSDKGIVFSGEMEALERKKRRRTEIFLGGIDKDAKEEDIRNVFEQVGEVMEVRLVMNSKTGKNKGFAFLRFASAADAKTALQKYSTVKICRKQCSAQPVEGNDSIFLGNINKKWKSEDVVKLLKDAGIEKIDKVIVMANPSNFELNRGFAFLEFETCKDAQIALSKLQKHDVFVNQMKINVDWAQPVIEPKEEEMLKVKTVYAEYLPPSWDEEKVREFFKRFGEVESITLAKKLPLSKRKDFAFVNYTKRGAALACIEAFGHEQLDDEGSKVKVKLSLAKPIRSVKQMKHVSNTTEKGLEKEKRKASQSMIKVREPRKRGKPASSNLDGVKVDRVASNNDDRLQLFRQQTLVGQTRPGSSTLHHHYGSTRSEQPLSALGIHPLPSDPSGFPRTHLETPHLSGIPSYLPTDPRGFPRTHLETPHLSGIPSAFSHRVGMESFPYSLQPRTSYKLESSYGFRNDPHVNMMRERANYYGHSVIYQRY</sequence>
<evidence type="ECO:0000256" key="3">
    <source>
        <dbReference type="SAM" id="MobiDB-lite"/>
    </source>
</evidence>
<dbReference type="PROSITE" id="PS50102">
    <property type="entry name" value="RRM"/>
    <property type="match status" value="3"/>
</dbReference>
<comment type="caution">
    <text evidence="5">The sequence shown here is derived from an EMBL/GenBank/DDBJ whole genome shotgun (WGS) entry which is preliminary data.</text>
</comment>
<dbReference type="Pfam" id="PF00076">
    <property type="entry name" value="RRM_1"/>
    <property type="match status" value="3"/>
</dbReference>
<reference evidence="5 6" key="1">
    <citation type="submission" date="2024-11" db="EMBL/GenBank/DDBJ databases">
        <title>A near-complete genome assembly of Cinchona calisaya.</title>
        <authorList>
            <person name="Lian D.C."/>
            <person name="Zhao X.W."/>
            <person name="Wei L."/>
        </authorList>
    </citation>
    <scope>NUCLEOTIDE SEQUENCE [LARGE SCALE GENOMIC DNA]</scope>
    <source>
        <tissue evidence="5">Nenye</tissue>
    </source>
</reference>
<keyword evidence="6" id="KW-1185">Reference proteome</keyword>
<keyword evidence="1 2" id="KW-0694">RNA-binding</keyword>
<feature type="domain" description="RRM" evidence="4">
    <location>
        <begin position="76"/>
        <end position="153"/>
    </location>
</feature>
<dbReference type="SUPFAM" id="SSF54928">
    <property type="entry name" value="RNA-binding domain, RBD"/>
    <property type="match status" value="2"/>
</dbReference>
<organism evidence="5 6">
    <name type="scientific">Cinchona calisaya</name>
    <dbReference type="NCBI Taxonomy" id="153742"/>
    <lineage>
        <taxon>Eukaryota</taxon>
        <taxon>Viridiplantae</taxon>
        <taxon>Streptophyta</taxon>
        <taxon>Embryophyta</taxon>
        <taxon>Tracheophyta</taxon>
        <taxon>Spermatophyta</taxon>
        <taxon>Magnoliopsida</taxon>
        <taxon>eudicotyledons</taxon>
        <taxon>Gunneridae</taxon>
        <taxon>Pentapetalae</taxon>
        <taxon>asterids</taxon>
        <taxon>lamiids</taxon>
        <taxon>Gentianales</taxon>
        <taxon>Rubiaceae</taxon>
        <taxon>Cinchonoideae</taxon>
        <taxon>Cinchoneae</taxon>
        <taxon>Cinchona</taxon>
    </lineage>
</organism>
<dbReference type="InterPro" id="IPR000504">
    <property type="entry name" value="RRM_dom"/>
</dbReference>
<evidence type="ECO:0000313" key="6">
    <source>
        <dbReference type="Proteomes" id="UP001630127"/>
    </source>
</evidence>
<accession>A0ABD3AM12</accession>
<feature type="domain" description="RRM" evidence="4">
    <location>
        <begin position="156"/>
        <end position="239"/>
    </location>
</feature>
<name>A0ABD3AM12_9GENT</name>
<dbReference type="AlphaFoldDB" id="A0ABD3AM12"/>
<dbReference type="Gene3D" id="3.30.70.330">
    <property type="match status" value="3"/>
</dbReference>
<dbReference type="InterPro" id="IPR012677">
    <property type="entry name" value="Nucleotide-bd_a/b_plait_sf"/>
</dbReference>
<dbReference type="Proteomes" id="UP001630127">
    <property type="component" value="Unassembled WGS sequence"/>
</dbReference>
<evidence type="ECO:0000259" key="4">
    <source>
        <dbReference type="PROSITE" id="PS50102"/>
    </source>
</evidence>
<dbReference type="EMBL" id="JBJUIK010000003">
    <property type="protein sequence ID" value="KAL3532225.1"/>
    <property type="molecule type" value="Genomic_DNA"/>
</dbReference>
<evidence type="ECO:0000313" key="5">
    <source>
        <dbReference type="EMBL" id="KAL3532225.1"/>
    </source>
</evidence>
<evidence type="ECO:0000256" key="2">
    <source>
        <dbReference type="PROSITE-ProRule" id="PRU00176"/>
    </source>
</evidence>
<gene>
    <name evidence="5" type="ORF">ACH5RR_005746</name>
</gene>
<feature type="compositionally biased region" description="Polar residues" evidence="3">
    <location>
        <begin position="402"/>
        <end position="414"/>
    </location>
</feature>
<protein>
    <recommendedName>
        <fullName evidence="4">RRM domain-containing protein</fullName>
    </recommendedName>
</protein>